<dbReference type="SUPFAM" id="SSF52540">
    <property type="entry name" value="P-loop containing nucleoside triphosphate hydrolases"/>
    <property type="match status" value="1"/>
</dbReference>
<dbReference type="InterPro" id="IPR050227">
    <property type="entry name" value="Rab"/>
</dbReference>
<dbReference type="Pfam" id="PF00071">
    <property type="entry name" value="Ras"/>
    <property type="match status" value="1"/>
</dbReference>
<dbReference type="PANTHER" id="PTHR47977">
    <property type="entry name" value="RAS-RELATED PROTEIN RAB"/>
    <property type="match status" value="1"/>
</dbReference>
<dbReference type="RefSeq" id="XP_035829076.1">
    <property type="nucleotide sequence ID" value="XM_035973183.1"/>
</dbReference>
<accession>A0ABM1W333</accession>
<dbReference type="CDD" id="cd00154">
    <property type="entry name" value="Rab"/>
    <property type="match status" value="1"/>
</dbReference>
<evidence type="ECO:0000256" key="1">
    <source>
        <dbReference type="ARBA" id="ARBA00022741"/>
    </source>
</evidence>
<gene>
    <name evidence="4" type="primary">LOC118478848</name>
</gene>
<organism evidence="3 4">
    <name type="scientific">Aplysia californica</name>
    <name type="common">California sea hare</name>
    <dbReference type="NCBI Taxonomy" id="6500"/>
    <lineage>
        <taxon>Eukaryota</taxon>
        <taxon>Metazoa</taxon>
        <taxon>Spiralia</taxon>
        <taxon>Lophotrochozoa</taxon>
        <taxon>Mollusca</taxon>
        <taxon>Gastropoda</taxon>
        <taxon>Heterobranchia</taxon>
        <taxon>Euthyneura</taxon>
        <taxon>Tectipleura</taxon>
        <taxon>Aplysiida</taxon>
        <taxon>Aplysioidea</taxon>
        <taxon>Aplysiidae</taxon>
        <taxon>Aplysia</taxon>
    </lineage>
</organism>
<dbReference type="PROSITE" id="PS51419">
    <property type="entry name" value="RAB"/>
    <property type="match status" value="1"/>
</dbReference>
<evidence type="ECO:0000256" key="2">
    <source>
        <dbReference type="ARBA" id="ARBA00023134"/>
    </source>
</evidence>
<name>A0ABM1W333_APLCA</name>
<dbReference type="SMART" id="SM00175">
    <property type="entry name" value="RAB"/>
    <property type="match status" value="1"/>
</dbReference>
<dbReference type="InterPro" id="IPR001806">
    <property type="entry name" value="Small_GTPase"/>
</dbReference>
<reference evidence="4" key="1">
    <citation type="submission" date="2025-08" db="UniProtKB">
        <authorList>
            <consortium name="RefSeq"/>
        </authorList>
    </citation>
    <scope>IDENTIFICATION</scope>
</reference>
<evidence type="ECO:0000313" key="3">
    <source>
        <dbReference type="Proteomes" id="UP000694888"/>
    </source>
</evidence>
<sequence>MTSTRFDFTVKIIVLGDRSVGKSSFLALLADHDPDVTGSPTRCLDYRPNGHVEMDMCKNGKRILAKVADTGGQERFRSITASFYRGSQGCLLMFDAEKPDTFSHVYTWHTDLEMYTSKQPMSTTLVGVNSQSNKRQIMSQLSIVSKDQNLNCLLCSQIKISTISPDQAERLASQLDMQYLELDLSPTRKSLSAVKILESLIGRIILHASRLPSLTIDIIPHQLKQHLEDLHKHALEEGQPNKFKCSC</sequence>
<dbReference type="InterPro" id="IPR027417">
    <property type="entry name" value="P-loop_NTPase"/>
</dbReference>
<keyword evidence="2" id="KW-0342">GTP-binding</keyword>
<protein>
    <submittedName>
        <fullName evidence="4">Ras-related protein RABC2a-like</fullName>
    </submittedName>
</protein>
<dbReference type="Gene3D" id="3.40.50.300">
    <property type="entry name" value="P-loop containing nucleotide triphosphate hydrolases"/>
    <property type="match status" value="1"/>
</dbReference>
<dbReference type="GeneID" id="118478848"/>
<evidence type="ECO:0000313" key="4">
    <source>
        <dbReference type="RefSeq" id="XP_035829076.1"/>
    </source>
</evidence>
<dbReference type="Proteomes" id="UP000694888">
    <property type="component" value="Unplaced"/>
</dbReference>
<proteinExistence type="predicted"/>
<keyword evidence="1" id="KW-0547">Nucleotide-binding</keyword>
<dbReference type="PRINTS" id="PR00449">
    <property type="entry name" value="RASTRNSFRMNG"/>
</dbReference>
<keyword evidence="3" id="KW-1185">Reference proteome</keyword>